<feature type="region of interest" description="Disordered" evidence="1">
    <location>
        <begin position="1"/>
        <end position="20"/>
    </location>
</feature>
<feature type="compositionally biased region" description="Acidic residues" evidence="1">
    <location>
        <begin position="1"/>
        <end position="14"/>
    </location>
</feature>
<dbReference type="AlphaFoldDB" id="A0A8A1M6C9"/>
<reference evidence="2" key="1">
    <citation type="submission" date="2021-01" db="EMBL/GenBank/DDBJ databases">
        <title>Chromosome-level genome assembly of a human fungal pathogen reveals clustering of transcriptionally co-regulated genes.</title>
        <authorList>
            <person name="Voorhies M."/>
            <person name="Cohen S."/>
            <person name="Shea T.P."/>
            <person name="Petrus S."/>
            <person name="Munoz J.F."/>
            <person name="Poplawski S."/>
            <person name="Goldman W.E."/>
            <person name="Michael T."/>
            <person name="Cuomo C.A."/>
            <person name="Sil A."/>
            <person name="Beyhan S."/>
        </authorList>
    </citation>
    <scope>NUCLEOTIDE SEQUENCE</scope>
    <source>
        <strain evidence="2">WU24</strain>
    </source>
</reference>
<proteinExistence type="predicted"/>
<evidence type="ECO:0000313" key="2">
    <source>
        <dbReference type="EMBL" id="QSS62048.1"/>
    </source>
</evidence>
<evidence type="ECO:0000256" key="1">
    <source>
        <dbReference type="SAM" id="MobiDB-lite"/>
    </source>
</evidence>
<dbReference type="Proteomes" id="UP000663671">
    <property type="component" value="Chromosome 5"/>
</dbReference>
<dbReference type="EMBL" id="CP069111">
    <property type="protein sequence ID" value="QSS62048.1"/>
    <property type="molecule type" value="Genomic_DNA"/>
</dbReference>
<protein>
    <submittedName>
        <fullName evidence="2">Uncharacterized protein</fullName>
    </submittedName>
</protein>
<evidence type="ECO:0000313" key="3">
    <source>
        <dbReference type="Proteomes" id="UP000663671"/>
    </source>
</evidence>
<organism evidence="2 3">
    <name type="scientific">Ajellomyces capsulatus</name>
    <name type="common">Darling's disease fungus</name>
    <name type="synonym">Histoplasma capsulatum</name>
    <dbReference type="NCBI Taxonomy" id="5037"/>
    <lineage>
        <taxon>Eukaryota</taxon>
        <taxon>Fungi</taxon>
        <taxon>Dikarya</taxon>
        <taxon>Ascomycota</taxon>
        <taxon>Pezizomycotina</taxon>
        <taxon>Eurotiomycetes</taxon>
        <taxon>Eurotiomycetidae</taxon>
        <taxon>Onygenales</taxon>
        <taxon>Ajellomycetaceae</taxon>
        <taxon>Histoplasma</taxon>
    </lineage>
</organism>
<sequence length="216" mass="23180">MDDVEVEEEVEEGEEATRRAVSDACPPSLHGVLTITSLRSTAILLLVAASAGKTVPIQHPGPSAGPACRWLSLAVIGCSAWRTNGQPALGCIRPRQAPRDATLYMTSAARLPLDPRPHWCLDAAIGGEWLGPPPRRGTLVGGVTFGCRCIHTYLLHSCLGSDVIPSAIAMYCTCTCPYIYIHAGRGPRIPPPSLHMHDAALTANLIFTLLAHYLWQ</sequence>
<name>A0A8A1M6C9_AJECA</name>
<accession>A0A8A1M6C9</accession>
<dbReference type="VEuPathDB" id="FungiDB:I7I51_04225"/>
<gene>
    <name evidence="2" type="ORF">I7I51_04225</name>
</gene>